<name>A0ABU1DKI7_9HYPH</name>
<dbReference type="Gene3D" id="1.10.260.40">
    <property type="entry name" value="lambda repressor-like DNA-binding domains"/>
    <property type="match status" value="1"/>
</dbReference>
<gene>
    <name evidence="2" type="ORF">IHQ68_18350</name>
</gene>
<reference evidence="2" key="1">
    <citation type="submission" date="2020-10" db="EMBL/GenBank/DDBJ databases">
        <authorList>
            <person name="Abbas A."/>
            <person name="Razzaq R."/>
            <person name="Waqas M."/>
            <person name="Abbas N."/>
            <person name="Nielsen T.K."/>
            <person name="Hansen L.H."/>
            <person name="Hussain S."/>
            <person name="Shahid M."/>
        </authorList>
    </citation>
    <scope>NUCLEOTIDE SEQUENCE</scope>
    <source>
        <strain evidence="2">S14</strain>
    </source>
</reference>
<dbReference type="RefSeq" id="WP_309394462.1">
    <property type="nucleotide sequence ID" value="NZ_JADBEO010000058.1"/>
</dbReference>
<dbReference type="InterPro" id="IPR010982">
    <property type="entry name" value="Lambda_DNA-bd_dom_sf"/>
</dbReference>
<dbReference type="SUPFAM" id="SSF47413">
    <property type="entry name" value="lambda repressor-like DNA-binding domains"/>
    <property type="match status" value="1"/>
</dbReference>
<dbReference type="InterPro" id="IPR001387">
    <property type="entry name" value="Cro/C1-type_HTH"/>
</dbReference>
<keyword evidence="3" id="KW-1185">Reference proteome</keyword>
<dbReference type="CDD" id="cd00093">
    <property type="entry name" value="HTH_XRE"/>
    <property type="match status" value="1"/>
</dbReference>
<dbReference type="EMBL" id="JADBEO010000058">
    <property type="protein sequence ID" value="MDR4308586.1"/>
    <property type="molecule type" value="Genomic_DNA"/>
</dbReference>
<protein>
    <submittedName>
        <fullName evidence="2">Helix-turn-helix domain-containing protein</fullName>
    </submittedName>
</protein>
<dbReference type="Proteomes" id="UP001181622">
    <property type="component" value="Unassembled WGS sequence"/>
</dbReference>
<organism evidence="2 3">
    <name type="scientific">Chelatococcus sambhunathii</name>
    <dbReference type="NCBI Taxonomy" id="363953"/>
    <lineage>
        <taxon>Bacteria</taxon>
        <taxon>Pseudomonadati</taxon>
        <taxon>Pseudomonadota</taxon>
        <taxon>Alphaproteobacteria</taxon>
        <taxon>Hyphomicrobiales</taxon>
        <taxon>Chelatococcaceae</taxon>
        <taxon>Chelatococcus</taxon>
    </lineage>
</organism>
<comment type="caution">
    <text evidence="2">The sequence shown here is derived from an EMBL/GenBank/DDBJ whole genome shotgun (WGS) entry which is preliminary data.</text>
</comment>
<proteinExistence type="predicted"/>
<evidence type="ECO:0000313" key="3">
    <source>
        <dbReference type="Proteomes" id="UP001181622"/>
    </source>
</evidence>
<evidence type="ECO:0000313" key="2">
    <source>
        <dbReference type="EMBL" id="MDR4308586.1"/>
    </source>
</evidence>
<dbReference type="PROSITE" id="PS50943">
    <property type="entry name" value="HTH_CROC1"/>
    <property type="match status" value="1"/>
</dbReference>
<dbReference type="Pfam" id="PF01381">
    <property type="entry name" value="HTH_3"/>
    <property type="match status" value="1"/>
</dbReference>
<accession>A0ABU1DKI7</accession>
<feature type="domain" description="HTH cro/C1-type" evidence="1">
    <location>
        <begin position="36"/>
        <end position="89"/>
    </location>
</feature>
<evidence type="ECO:0000259" key="1">
    <source>
        <dbReference type="PROSITE" id="PS50943"/>
    </source>
</evidence>
<sequence length="100" mass="11225">MSKLGERLIRSAQEARAIARGEIEPPRVFTPPAVDVAAVRKKTGLSQDRFAKRYGFTASAVRDWEQRRRTPDPAARSLLIVIDREPEAVDRALAAFAHDR</sequence>